<feature type="compositionally biased region" description="Polar residues" evidence="1">
    <location>
        <begin position="83"/>
        <end position="99"/>
    </location>
</feature>
<feature type="signal peptide" evidence="2">
    <location>
        <begin position="1"/>
        <end position="16"/>
    </location>
</feature>
<evidence type="ECO:0000256" key="2">
    <source>
        <dbReference type="SAM" id="SignalP"/>
    </source>
</evidence>
<feature type="non-terminal residue" evidence="3">
    <location>
        <position position="128"/>
    </location>
</feature>
<evidence type="ECO:0000313" key="3">
    <source>
        <dbReference type="EMBL" id="CAJ0575628.1"/>
    </source>
</evidence>
<comment type="caution">
    <text evidence="3">The sequence shown here is derived from an EMBL/GenBank/DDBJ whole genome shotgun (WGS) entry which is preliminary data.</text>
</comment>
<accession>A0AA36G7K7</accession>
<keyword evidence="2" id="KW-0732">Signal</keyword>
<feature type="region of interest" description="Disordered" evidence="1">
    <location>
        <begin position="65"/>
        <end position="128"/>
    </location>
</feature>
<protein>
    <recommendedName>
        <fullName evidence="5">Secreted protein</fullName>
    </recommendedName>
</protein>
<evidence type="ECO:0000256" key="1">
    <source>
        <dbReference type="SAM" id="MobiDB-lite"/>
    </source>
</evidence>
<organism evidence="3 4">
    <name type="scientific">Mesorhabditis spiculigera</name>
    <dbReference type="NCBI Taxonomy" id="96644"/>
    <lineage>
        <taxon>Eukaryota</taxon>
        <taxon>Metazoa</taxon>
        <taxon>Ecdysozoa</taxon>
        <taxon>Nematoda</taxon>
        <taxon>Chromadorea</taxon>
        <taxon>Rhabditida</taxon>
        <taxon>Rhabditina</taxon>
        <taxon>Rhabditomorpha</taxon>
        <taxon>Rhabditoidea</taxon>
        <taxon>Rhabditidae</taxon>
        <taxon>Mesorhabditinae</taxon>
        <taxon>Mesorhabditis</taxon>
    </lineage>
</organism>
<reference evidence="3" key="1">
    <citation type="submission" date="2023-06" db="EMBL/GenBank/DDBJ databases">
        <authorList>
            <person name="Delattre M."/>
        </authorList>
    </citation>
    <scope>NUCLEOTIDE SEQUENCE</scope>
    <source>
        <strain evidence="3">AF72</strain>
    </source>
</reference>
<keyword evidence="4" id="KW-1185">Reference proteome</keyword>
<dbReference type="EMBL" id="CATQJA010002640">
    <property type="protein sequence ID" value="CAJ0575628.1"/>
    <property type="molecule type" value="Genomic_DNA"/>
</dbReference>
<proteinExistence type="predicted"/>
<dbReference type="Proteomes" id="UP001177023">
    <property type="component" value="Unassembled WGS sequence"/>
</dbReference>
<dbReference type="AlphaFoldDB" id="A0AA36G7K7"/>
<name>A0AA36G7K7_9BILA</name>
<feature type="chain" id="PRO_5041430962" description="Secreted protein" evidence="2">
    <location>
        <begin position="17"/>
        <end position="128"/>
    </location>
</feature>
<sequence length="128" mass="13803">MRLLIVTSAFLCFALAAQTTMTAQKDQSQNSGGGGCTTCQPGYLPDYQGDKYTNQTRIQETQALNKKFFDSIGGAPSAPPLTPAQQGMSNSQSAQSPQYSNGQPQQSRQAQPQNSQPMMNSSRGRRHA</sequence>
<evidence type="ECO:0008006" key="5">
    <source>
        <dbReference type="Google" id="ProtNLM"/>
    </source>
</evidence>
<feature type="compositionally biased region" description="Low complexity" evidence="1">
    <location>
        <begin position="100"/>
        <end position="117"/>
    </location>
</feature>
<evidence type="ECO:0000313" key="4">
    <source>
        <dbReference type="Proteomes" id="UP001177023"/>
    </source>
</evidence>
<gene>
    <name evidence="3" type="ORF">MSPICULIGERA_LOCUS13937</name>
</gene>